<proteinExistence type="predicted"/>
<sequence>MIRDMGREIVRLESKEPGKRSRLWHPKDSLHTLRENSGSKEIEGLSLNMNMYHVSTTRNSGEVVLETTAFTSMRKLRLLELCDVQLNGCYQEFPKGLRWLCWSEYPLDSIPNDFVLENLVVLEMHYGSLKQVWKGTKHLPSLKTLDLSHCHGLTESGLPRVRDLSMASCESLEKVTFQSLSCLPERIRLFSSGPSQIVEIEHWYKLVPIGRVDVEMINLLGLCSLDPMEPIRMETPASVNTTMEIQGLYEYGIFSTFLPGTVNKVPGEFSHSSIGGFSISFTVPLLSNHRIRGLNIYCVYAKDSNLEGLWASSPVIIIVRNKSKDLRWIYWPSCYGIPGKEQDLIWLSHWKFGNQLEAGNQITASVFSRHTPYVVKEWGIRIVHEEEDTMCRPLYNSCRKDPDNEEVIGIGGDLSELYLVLPGIYFFCGGPIKEHKKLYAFWIEASWIRESGEEIGKGGIQQAEPDGMLAAAEAEERGGISNFCGCKILVVHMFMSMVEICRNLW</sequence>
<dbReference type="SUPFAM" id="SSF52058">
    <property type="entry name" value="L domain-like"/>
    <property type="match status" value="1"/>
</dbReference>
<accession>A0AAW1VVK3</accession>
<dbReference type="AlphaFoldDB" id="A0AAW1VVK3"/>
<evidence type="ECO:0000313" key="1">
    <source>
        <dbReference type="EMBL" id="KAK9910928.1"/>
    </source>
</evidence>
<dbReference type="Gene3D" id="3.80.10.10">
    <property type="entry name" value="Ribonuclease Inhibitor"/>
    <property type="match status" value="1"/>
</dbReference>
<dbReference type="Proteomes" id="UP001457282">
    <property type="component" value="Unassembled WGS sequence"/>
</dbReference>
<dbReference type="PANTHER" id="PTHR11017">
    <property type="entry name" value="LEUCINE-RICH REPEAT-CONTAINING PROTEIN"/>
    <property type="match status" value="1"/>
</dbReference>
<dbReference type="EMBL" id="JBEDUW010000007">
    <property type="protein sequence ID" value="KAK9910928.1"/>
    <property type="molecule type" value="Genomic_DNA"/>
</dbReference>
<dbReference type="PANTHER" id="PTHR11017:SF563">
    <property type="entry name" value="TMV RESISTANCE PROTEIN N-LIKE"/>
    <property type="match status" value="1"/>
</dbReference>
<evidence type="ECO:0000313" key="2">
    <source>
        <dbReference type="Proteomes" id="UP001457282"/>
    </source>
</evidence>
<name>A0AAW1VVK3_RUBAR</name>
<gene>
    <name evidence="1" type="ORF">M0R45_034862</name>
</gene>
<dbReference type="GO" id="GO:0006952">
    <property type="term" value="P:defense response"/>
    <property type="evidence" value="ECO:0007669"/>
    <property type="project" value="InterPro"/>
</dbReference>
<reference evidence="1 2" key="1">
    <citation type="journal article" date="2023" name="G3 (Bethesda)">
        <title>A chromosome-length genome assembly and annotation of blackberry (Rubus argutus, cv. 'Hillquist').</title>
        <authorList>
            <person name="Bruna T."/>
            <person name="Aryal R."/>
            <person name="Dudchenko O."/>
            <person name="Sargent D.J."/>
            <person name="Mead D."/>
            <person name="Buti M."/>
            <person name="Cavallini A."/>
            <person name="Hytonen T."/>
            <person name="Andres J."/>
            <person name="Pham M."/>
            <person name="Weisz D."/>
            <person name="Mascagni F."/>
            <person name="Usai G."/>
            <person name="Natali L."/>
            <person name="Bassil N."/>
            <person name="Fernandez G.E."/>
            <person name="Lomsadze A."/>
            <person name="Armour M."/>
            <person name="Olukolu B."/>
            <person name="Poorten T."/>
            <person name="Britton C."/>
            <person name="Davik J."/>
            <person name="Ashrafi H."/>
            <person name="Aiden E.L."/>
            <person name="Borodovsky M."/>
            <person name="Worthington M."/>
        </authorList>
    </citation>
    <scope>NUCLEOTIDE SEQUENCE [LARGE SCALE GENOMIC DNA]</scope>
    <source>
        <strain evidence="1">PI 553951</strain>
    </source>
</reference>
<organism evidence="1 2">
    <name type="scientific">Rubus argutus</name>
    <name type="common">Southern blackberry</name>
    <dbReference type="NCBI Taxonomy" id="59490"/>
    <lineage>
        <taxon>Eukaryota</taxon>
        <taxon>Viridiplantae</taxon>
        <taxon>Streptophyta</taxon>
        <taxon>Embryophyta</taxon>
        <taxon>Tracheophyta</taxon>
        <taxon>Spermatophyta</taxon>
        <taxon>Magnoliopsida</taxon>
        <taxon>eudicotyledons</taxon>
        <taxon>Gunneridae</taxon>
        <taxon>Pentapetalae</taxon>
        <taxon>rosids</taxon>
        <taxon>fabids</taxon>
        <taxon>Rosales</taxon>
        <taxon>Rosaceae</taxon>
        <taxon>Rosoideae</taxon>
        <taxon>Rosoideae incertae sedis</taxon>
        <taxon>Rubus</taxon>
    </lineage>
</organism>
<comment type="caution">
    <text evidence="1">The sequence shown here is derived from an EMBL/GenBank/DDBJ whole genome shotgun (WGS) entry which is preliminary data.</text>
</comment>
<dbReference type="InterPro" id="IPR044974">
    <property type="entry name" value="Disease_R_plants"/>
</dbReference>
<keyword evidence="2" id="KW-1185">Reference proteome</keyword>
<protein>
    <submittedName>
        <fullName evidence="1">Uncharacterized protein</fullName>
    </submittedName>
</protein>
<dbReference type="InterPro" id="IPR032675">
    <property type="entry name" value="LRR_dom_sf"/>
</dbReference>